<dbReference type="EMBL" id="ML208425">
    <property type="protein sequence ID" value="TFK65822.1"/>
    <property type="molecule type" value="Genomic_DNA"/>
</dbReference>
<sequence length="292" mass="32569">MAIEYSTDQLAHDEVNLHRLVRRLEKAAAEQSWDERKANWTWIQAQGMVQKVRYARKLMKNIEVYGPDLTPHKTEVFETNRSKLDKVEAFARDVEQRVQPKVKRGSLLSGLSLPVMPQSDDASSSKDEELSVKHSELSDAAGEILSSLDGISTPSEVSFTSLVPTLIPSTLPPSSKSTATTALSTSTGTVQRFGAGNSTALQQELSEQLAQMASQLKRNAEHFSESLEKDAQVVEAMQQKLEGNFDTMQKERIRLRDHTSKSRGTTCLVMAIVMTVLLLFMLMVSIIRFSRI</sequence>
<evidence type="ECO:0000313" key="2">
    <source>
        <dbReference type="Proteomes" id="UP000308600"/>
    </source>
</evidence>
<evidence type="ECO:0000313" key="1">
    <source>
        <dbReference type="EMBL" id="TFK65822.1"/>
    </source>
</evidence>
<dbReference type="Proteomes" id="UP000308600">
    <property type="component" value="Unassembled WGS sequence"/>
</dbReference>
<protein>
    <submittedName>
        <fullName evidence="1">Uncharacterized protein</fullName>
    </submittedName>
</protein>
<organism evidence="1 2">
    <name type="scientific">Pluteus cervinus</name>
    <dbReference type="NCBI Taxonomy" id="181527"/>
    <lineage>
        <taxon>Eukaryota</taxon>
        <taxon>Fungi</taxon>
        <taxon>Dikarya</taxon>
        <taxon>Basidiomycota</taxon>
        <taxon>Agaricomycotina</taxon>
        <taxon>Agaricomycetes</taxon>
        <taxon>Agaricomycetidae</taxon>
        <taxon>Agaricales</taxon>
        <taxon>Pluteineae</taxon>
        <taxon>Pluteaceae</taxon>
        <taxon>Pluteus</taxon>
    </lineage>
</organism>
<proteinExistence type="predicted"/>
<accession>A0ACD3AJ80</accession>
<reference evidence="1 2" key="1">
    <citation type="journal article" date="2019" name="Nat. Ecol. Evol.">
        <title>Megaphylogeny resolves global patterns of mushroom evolution.</title>
        <authorList>
            <person name="Varga T."/>
            <person name="Krizsan K."/>
            <person name="Foldi C."/>
            <person name="Dima B."/>
            <person name="Sanchez-Garcia M."/>
            <person name="Sanchez-Ramirez S."/>
            <person name="Szollosi G.J."/>
            <person name="Szarkandi J.G."/>
            <person name="Papp V."/>
            <person name="Albert L."/>
            <person name="Andreopoulos W."/>
            <person name="Angelini C."/>
            <person name="Antonin V."/>
            <person name="Barry K.W."/>
            <person name="Bougher N.L."/>
            <person name="Buchanan P."/>
            <person name="Buyck B."/>
            <person name="Bense V."/>
            <person name="Catcheside P."/>
            <person name="Chovatia M."/>
            <person name="Cooper J."/>
            <person name="Damon W."/>
            <person name="Desjardin D."/>
            <person name="Finy P."/>
            <person name="Geml J."/>
            <person name="Haridas S."/>
            <person name="Hughes K."/>
            <person name="Justo A."/>
            <person name="Karasinski D."/>
            <person name="Kautmanova I."/>
            <person name="Kiss B."/>
            <person name="Kocsube S."/>
            <person name="Kotiranta H."/>
            <person name="LaButti K.M."/>
            <person name="Lechner B.E."/>
            <person name="Liimatainen K."/>
            <person name="Lipzen A."/>
            <person name="Lukacs Z."/>
            <person name="Mihaltcheva S."/>
            <person name="Morgado L.N."/>
            <person name="Niskanen T."/>
            <person name="Noordeloos M.E."/>
            <person name="Ohm R.A."/>
            <person name="Ortiz-Santana B."/>
            <person name="Ovrebo C."/>
            <person name="Racz N."/>
            <person name="Riley R."/>
            <person name="Savchenko A."/>
            <person name="Shiryaev A."/>
            <person name="Soop K."/>
            <person name="Spirin V."/>
            <person name="Szebenyi C."/>
            <person name="Tomsovsky M."/>
            <person name="Tulloss R.E."/>
            <person name="Uehling J."/>
            <person name="Grigoriev I.V."/>
            <person name="Vagvolgyi C."/>
            <person name="Papp T."/>
            <person name="Martin F.M."/>
            <person name="Miettinen O."/>
            <person name="Hibbett D.S."/>
            <person name="Nagy L.G."/>
        </authorList>
    </citation>
    <scope>NUCLEOTIDE SEQUENCE [LARGE SCALE GENOMIC DNA]</scope>
    <source>
        <strain evidence="1 2">NL-1719</strain>
    </source>
</reference>
<keyword evidence="2" id="KW-1185">Reference proteome</keyword>
<name>A0ACD3AJ80_9AGAR</name>
<gene>
    <name evidence="1" type="ORF">BDN72DRAFT_845133</name>
</gene>